<dbReference type="AlphaFoldDB" id="X0X2W3"/>
<accession>X0X2W3</accession>
<proteinExistence type="predicted"/>
<protein>
    <submittedName>
        <fullName evidence="1">Uncharacterized protein</fullName>
    </submittedName>
</protein>
<name>X0X2W3_9ZZZZ</name>
<feature type="non-terminal residue" evidence="1">
    <location>
        <position position="258"/>
    </location>
</feature>
<gene>
    <name evidence="1" type="ORF">S01H1_54703</name>
</gene>
<dbReference type="EMBL" id="BARS01035509">
    <property type="protein sequence ID" value="GAG19351.1"/>
    <property type="molecule type" value="Genomic_DNA"/>
</dbReference>
<comment type="caution">
    <text evidence="1">The sequence shown here is derived from an EMBL/GenBank/DDBJ whole genome shotgun (WGS) entry which is preliminary data.</text>
</comment>
<evidence type="ECO:0000313" key="1">
    <source>
        <dbReference type="EMBL" id="GAG19351.1"/>
    </source>
</evidence>
<reference evidence="1" key="1">
    <citation type="journal article" date="2014" name="Front. Microbiol.">
        <title>High frequency of phylogenetically diverse reductive dehalogenase-homologous genes in deep subseafloor sedimentary metagenomes.</title>
        <authorList>
            <person name="Kawai M."/>
            <person name="Futagami T."/>
            <person name="Toyoda A."/>
            <person name="Takaki Y."/>
            <person name="Nishi S."/>
            <person name="Hori S."/>
            <person name="Arai W."/>
            <person name="Tsubouchi T."/>
            <person name="Morono Y."/>
            <person name="Uchiyama I."/>
            <person name="Ito T."/>
            <person name="Fujiyama A."/>
            <person name="Inagaki F."/>
            <person name="Takami H."/>
        </authorList>
    </citation>
    <scope>NUCLEOTIDE SEQUENCE</scope>
    <source>
        <strain evidence="1">Expedition CK06-06</strain>
    </source>
</reference>
<sequence length="258" mass="28933">MREAGFSVDVYEGEEITVEFYRTLPTKGYQLILFRTHSTSTFVKTLTSGPVVLYTSELYEENKYVREQLANRIKPVIPLYDPSAGPSTGSGHPDDSPLYFAIAPGFVSRDMIGRFEETLLIIGGCDILGKVDLAQAFIERGASTVVGWNEWVDIPHNDKVLLHLLRGLTVEELTTEQAVTKTMNEIGPDPAYRSFLTYFPRGKKTALVDQVVSTYPNPEFTDQALAYLREAGFSVDVYEGEEITVEFYRTLSAKGYQL</sequence>
<organism evidence="1">
    <name type="scientific">marine sediment metagenome</name>
    <dbReference type="NCBI Taxonomy" id="412755"/>
    <lineage>
        <taxon>unclassified sequences</taxon>
        <taxon>metagenomes</taxon>
        <taxon>ecological metagenomes</taxon>
    </lineage>
</organism>